<feature type="transmembrane region" description="Helical" evidence="11">
    <location>
        <begin position="126"/>
        <end position="147"/>
    </location>
</feature>
<evidence type="ECO:0000256" key="1">
    <source>
        <dbReference type="ARBA" id="ARBA00004651"/>
    </source>
</evidence>
<feature type="domain" description="ABC transmembrane type-2" evidence="12">
    <location>
        <begin position="30"/>
        <end position="255"/>
    </location>
</feature>
<evidence type="ECO:0000256" key="8">
    <source>
        <dbReference type="ARBA" id="ARBA00022989"/>
    </source>
</evidence>
<evidence type="ECO:0000313" key="13">
    <source>
        <dbReference type="EMBL" id="MCX5464219.1"/>
    </source>
</evidence>
<name>A0ABT3VP17_9BURK</name>
<dbReference type="PIRSF" id="PIRSF006648">
    <property type="entry name" value="DrrB"/>
    <property type="match status" value="1"/>
</dbReference>
<feature type="transmembrane region" description="Helical" evidence="11">
    <location>
        <begin position="178"/>
        <end position="194"/>
    </location>
</feature>
<organism evidence="13 14">
    <name type="scientific">Alcaligenes parafaecalis</name>
    <dbReference type="NCBI Taxonomy" id="171260"/>
    <lineage>
        <taxon>Bacteria</taxon>
        <taxon>Pseudomonadati</taxon>
        <taxon>Pseudomonadota</taxon>
        <taxon>Betaproteobacteria</taxon>
        <taxon>Burkholderiales</taxon>
        <taxon>Alcaligenaceae</taxon>
        <taxon>Alcaligenes</taxon>
    </lineage>
</organism>
<dbReference type="InterPro" id="IPR013525">
    <property type="entry name" value="ABC2_TM"/>
</dbReference>
<dbReference type="EMBL" id="JAPKNA010000002">
    <property type="protein sequence ID" value="MCX5464219.1"/>
    <property type="molecule type" value="Genomic_DNA"/>
</dbReference>
<comment type="caution">
    <text evidence="13">The sequence shown here is derived from an EMBL/GenBank/DDBJ whole genome shotgun (WGS) entry which is preliminary data.</text>
</comment>
<keyword evidence="7" id="KW-0972">Capsule biogenesis/degradation</keyword>
<dbReference type="PROSITE" id="PS51012">
    <property type="entry name" value="ABC_TM2"/>
    <property type="match status" value="1"/>
</dbReference>
<evidence type="ECO:0000256" key="4">
    <source>
        <dbReference type="ARBA" id="ARBA00022475"/>
    </source>
</evidence>
<protein>
    <recommendedName>
        <fullName evidence="11">Transport permease protein</fullName>
    </recommendedName>
</protein>
<comment type="similarity">
    <text evidence="2 11">Belongs to the ABC-2 integral membrane protein family.</text>
</comment>
<comment type="subcellular location">
    <subcellularLocation>
        <location evidence="11">Cell inner membrane</location>
        <topology evidence="11">Multi-pass membrane protein</topology>
    </subcellularLocation>
    <subcellularLocation>
        <location evidence="1">Cell membrane</location>
        <topology evidence="1">Multi-pass membrane protein</topology>
    </subcellularLocation>
</comment>
<keyword evidence="5" id="KW-0762">Sugar transport</keyword>
<dbReference type="InterPro" id="IPR000412">
    <property type="entry name" value="ABC_2_transport"/>
</dbReference>
<keyword evidence="3 11" id="KW-0813">Transport</keyword>
<keyword evidence="10 11" id="KW-0472">Membrane</keyword>
<gene>
    <name evidence="13" type="ORF">OSH09_08485</name>
</gene>
<evidence type="ECO:0000259" key="12">
    <source>
        <dbReference type="PROSITE" id="PS51012"/>
    </source>
</evidence>
<feature type="transmembrane region" description="Helical" evidence="11">
    <location>
        <begin position="66"/>
        <end position="82"/>
    </location>
</feature>
<keyword evidence="6 11" id="KW-0812">Transmembrane</keyword>
<accession>A0ABT3VP17</accession>
<feature type="transmembrane region" description="Helical" evidence="11">
    <location>
        <begin position="103"/>
        <end position="120"/>
    </location>
</feature>
<dbReference type="PANTHER" id="PTHR30413:SF10">
    <property type="entry name" value="CAPSULE POLYSACCHARIDE EXPORT INNER-MEMBRANE PROTEIN CTRC"/>
    <property type="match status" value="1"/>
</dbReference>
<evidence type="ECO:0000256" key="3">
    <source>
        <dbReference type="ARBA" id="ARBA00022448"/>
    </source>
</evidence>
<reference evidence="13 14" key="1">
    <citation type="submission" date="2022-11" db="EMBL/GenBank/DDBJ databases">
        <title>Biodiversity and phylogenetic relationships of bacteria.</title>
        <authorList>
            <person name="Machado R.A.R."/>
            <person name="Bhat A."/>
            <person name="Loulou A."/>
            <person name="Kallel S."/>
        </authorList>
    </citation>
    <scope>NUCLEOTIDE SEQUENCE [LARGE SCALE GENOMIC DNA]</scope>
    <source>
        <strain evidence="13 14">DSM 13975</strain>
    </source>
</reference>
<evidence type="ECO:0000256" key="6">
    <source>
        <dbReference type="ARBA" id="ARBA00022692"/>
    </source>
</evidence>
<sequence>MAHFSLLDHRYLIKVLIYRDIQAKYKGSFLGVLWSLLIPFVLLLVYTFVFSVIFQARWGTSGGNRVEFALILFAGLIVFNFFSECVNRAPAIILSNVNYVKKVVFPIEVLGVVAVGSALFNFFVSFFVWLIAYFILIGVPNLSIFLAPLYMVPLVLFVLGCVWLISAVGVYLRDVGQFVGIITTILMFMSPIFYPIEALPSRFQGFLYLNPLAFYIESFRDVVYWGRLPDIGLSLLALFLSIIFLLVSFGVFKKLKRGFADVL</sequence>
<proteinExistence type="inferred from homology"/>
<keyword evidence="4 11" id="KW-1003">Cell membrane</keyword>
<dbReference type="InterPro" id="IPR047817">
    <property type="entry name" value="ABC2_TM_bact-type"/>
</dbReference>
<feature type="transmembrane region" description="Helical" evidence="11">
    <location>
        <begin position="29"/>
        <end position="54"/>
    </location>
</feature>
<evidence type="ECO:0000256" key="11">
    <source>
        <dbReference type="RuleBase" id="RU361157"/>
    </source>
</evidence>
<evidence type="ECO:0000256" key="9">
    <source>
        <dbReference type="ARBA" id="ARBA00023047"/>
    </source>
</evidence>
<dbReference type="Pfam" id="PF01061">
    <property type="entry name" value="ABC2_membrane"/>
    <property type="match status" value="1"/>
</dbReference>
<dbReference type="PRINTS" id="PR00164">
    <property type="entry name" value="ABC2TRNSPORT"/>
</dbReference>
<keyword evidence="14" id="KW-1185">Reference proteome</keyword>
<evidence type="ECO:0000256" key="7">
    <source>
        <dbReference type="ARBA" id="ARBA00022903"/>
    </source>
</evidence>
<dbReference type="RefSeq" id="WP_266120732.1">
    <property type="nucleotide sequence ID" value="NZ_JAPKNA010000002.1"/>
</dbReference>
<keyword evidence="8 11" id="KW-1133">Transmembrane helix</keyword>
<keyword evidence="9" id="KW-0625">Polysaccharide transport</keyword>
<dbReference type="Proteomes" id="UP001209916">
    <property type="component" value="Unassembled WGS sequence"/>
</dbReference>
<feature type="transmembrane region" description="Helical" evidence="11">
    <location>
        <begin position="231"/>
        <end position="252"/>
    </location>
</feature>
<evidence type="ECO:0000256" key="10">
    <source>
        <dbReference type="ARBA" id="ARBA00023136"/>
    </source>
</evidence>
<feature type="transmembrane region" description="Helical" evidence="11">
    <location>
        <begin position="154"/>
        <end position="172"/>
    </location>
</feature>
<dbReference type="PANTHER" id="PTHR30413">
    <property type="entry name" value="INNER MEMBRANE TRANSPORT PERMEASE"/>
    <property type="match status" value="1"/>
</dbReference>
<evidence type="ECO:0000313" key="14">
    <source>
        <dbReference type="Proteomes" id="UP001209916"/>
    </source>
</evidence>
<evidence type="ECO:0000256" key="2">
    <source>
        <dbReference type="ARBA" id="ARBA00007783"/>
    </source>
</evidence>
<evidence type="ECO:0000256" key="5">
    <source>
        <dbReference type="ARBA" id="ARBA00022597"/>
    </source>
</evidence>